<dbReference type="Proteomes" id="UP000223025">
    <property type="component" value="Segment"/>
</dbReference>
<reference evidence="1 2" key="1">
    <citation type="submission" date="2017-06" db="EMBL/GenBank/DDBJ databases">
        <authorList>
            <person name="Kim H.J."/>
            <person name="Triplett B.A."/>
        </authorList>
    </citation>
    <scope>NUCLEOTIDE SEQUENCE [LARGE SCALE GENOMIC DNA]</scope>
</reference>
<name>A0A2L0UZS7_9CAUD</name>
<keyword evidence="2" id="KW-1185">Reference proteome</keyword>
<dbReference type="EMBL" id="MF403008">
    <property type="protein sequence ID" value="AUZ95031.1"/>
    <property type="molecule type" value="Genomic_DNA"/>
</dbReference>
<dbReference type="GeneID" id="40088254"/>
<protein>
    <submittedName>
        <fullName evidence="1">Uncharacterized protein</fullName>
    </submittedName>
</protein>
<evidence type="ECO:0000313" key="2">
    <source>
        <dbReference type="Proteomes" id="UP000223025"/>
    </source>
</evidence>
<evidence type="ECO:0000313" key="1">
    <source>
        <dbReference type="EMBL" id="AUZ95031.1"/>
    </source>
</evidence>
<proteinExistence type="predicted"/>
<dbReference type="RefSeq" id="YP_009611916.1">
    <property type="nucleotide sequence ID" value="NC_042013.1"/>
</dbReference>
<sequence length="73" mass="7608">MTTETNSDIAQITLTDLTSIVVIIDTAAQRGAFKGEELSSVGSIRDKFASFVKAAQDATAATENASAEETPSN</sequence>
<dbReference type="KEGG" id="vg:40088254"/>
<organism evidence="1 2">
    <name type="scientific">Agrobacterium phage Atu_ph07</name>
    <dbReference type="NCBI Taxonomy" id="2024264"/>
    <lineage>
        <taxon>Viruses</taxon>
        <taxon>Duplodnaviria</taxon>
        <taxon>Heunggongvirae</taxon>
        <taxon>Uroviricota</taxon>
        <taxon>Caudoviricetes</taxon>
        <taxon>Polybotosvirus</taxon>
        <taxon>Polybotosvirus Atuph07</taxon>
    </lineage>
</organism>
<accession>A0A2L0UZS7</accession>